<dbReference type="Proteomes" id="UP001152658">
    <property type="component" value="Unassembled WGS sequence"/>
</dbReference>
<dbReference type="EMBL" id="CALYLK010000001">
    <property type="protein sequence ID" value="CAH8192285.1"/>
    <property type="molecule type" value="Genomic_DNA"/>
</dbReference>
<accession>A0ABN8TJD1</accession>
<organism evidence="1 2">
    <name type="scientific">Vibrio aestuarianus</name>
    <dbReference type="NCBI Taxonomy" id="28171"/>
    <lineage>
        <taxon>Bacteria</taxon>
        <taxon>Pseudomonadati</taxon>
        <taxon>Pseudomonadota</taxon>
        <taxon>Gammaproteobacteria</taxon>
        <taxon>Vibrionales</taxon>
        <taxon>Vibrionaceae</taxon>
        <taxon>Vibrio</taxon>
    </lineage>
</organism>
<name>A0ABN8TJD1_9VIBR</name>
<comment type="caution">
    <text evidence="1">The sequence shown here is derived from an EMBL/GenBank/DDBJ whole genome shotgun (WGS) entry which is preliminary data.</text>
</comment>
<evidence type="ECO:0000313" key="2">
    <source>
        <dbReference type="Proteomes" id="UP001152658"/>
    </source>
</evidence>
<gene>
    <name evidence="1" type="ORF">VAE063_1000327</name>
</gene>
<proteinExistence type="predicted"/>
<protein>
    <submittedName>
        <fullName evidence="1">Uncharacterized protein</fullName>
    </submittedName>
</protein>
<evidence type="ECO:0000313" key="1">
    <source>
        <dbReference type="EMBL" id="CAH8192285.1"/>
    </source>
</evidence>
<reference evidence="1" key="1">
    <citation type="submission" date="2022-06" db="EMBL/GenBank/DDBJ databases">
        <authorList>
            <person name="Goudenege D."/>
            <person name="Le Roux F."/>
        </authorList>
    </citation>
    <scope>NUCLEOTIDE SEQUENCE</scope>
    <source>
        <strain evidence="1">12-063</strain>
    </source>
</reference>
<sequence>MEEVFVGNGIFIVKFRLLGSVDVVCYGVNFESFIVDMERYYTKAG</sequence>
<keyword evidence="2" id="KW-1185">Reference proteome</keyword>